<dbReference type="InterPro" id="IPR036038">
    <property type="entry name" value="Aminotransferase-like"/>
</dbReference>
<comment type="similarity">
    <text evidence="2">Belongs to the class-IV pyridoxal-phosphate-dependent aminotransferase family.</text>
</comment>
<dbReference type="InterPro" id="IPR043132">
    <property type="entry name" value="BCAT-like_C"/>
</dbReference>
<evidence type="ECO:0000256" key="7">
    <source>
        <dbReference type="ARBA" id="ARBA00035633"/>
    </source>
</evidence>
<dbReference type="KEGG" id="tzo:THMIRHAT_15530"/>
<dbReference type="FunFam" id="3.20.10.10:FF:000002">
    <property type="entry name" value="D-alanine aminotransferase"/>
    <property type="match status" value="1"/>
</dbReference>
<keyword evidence="4" id="KW-0663">Pyridoxal phosphate</keyword>
<reference evidence="14" key="1">
    <citation type="submission" date="2019-11" db="EMBL/GenBank/DDBJ databases">
        <title>Isolation and characterization of two novel species in the genus Thiomicrorhabdus.</title>
        <authorList>
            <person name="Mochizuki J."/>
            <person name="Kojima H."/>
            <person name="Fukui M."/>
        </authorList>
    </citation>
    <scope>NUCLEOTIDE SEQUENCE [LARGE SCALE GENOMIC DNA]</scope>
    <source>
        <strain evidence="14">AkT22</strain>
    </source>
</reference>
<evidence type="ECO:0000256" key="8">
    <source>
        <dbReference type="ARBA" id="ARBA00035676"/>
    </source>
</evidence>
<dbReference type="AlphaFoldDB" id="A0A6F8PP40"/>
<evidence type="ECO:0000256" key="2">
    <source>
        <dbReference type="ARBA" id="ARBA00009320"/>
    </source>
</evidence>
<organism evidence="13 14">
    <name type="scientific">Thiosulfativibrio zosterae</name>
    <dbReference type="NCBI Taxonomy" id="2675053"/>
    <lineage>
        <taxon>Bacteria</taxon>
        <taxon>Pseudomonadati</taxon>
        <taxon>Pseudomonadota</taxon>
        <taxon>Gammaproteobacteria</taxon>
        <taxon>Thiotrichales</taxon>
        <taxon>Piscirickettsiaceae</taxon>
        <taxon>Thiosulfativibrio</taxon>
    </lineage>
</organism>
<keyword evidence="6 13" id="KW-0456">Lyase</keyword>
<comment type="catalytic activity">
    <reaction evidence="9">
        <text>4-amino-4-deoxychorismate = 4-aminobenzoate + pyruvate + H(+)</text>
        <dbReference type="Rhea" id="RHEA:16201"/>
        <dbReference type="ChEBI" id="CHEBI:15361"/>
        <dbReference type="ChEBI" id="CHEBI:15378"/>
        <dbReference type="ChEBI" id="CHEBI:17836"/>
        <dbReference type="ChEBI" id="CHEBI:58406"/>
        <dbReference type="EC" id="4.1.3.38"/>
    </reaction>
</comment>
<evidence type="ECO:0000313" key="14">
    <source>
        <dbReference type="Proteomes" id="UP000501466"/>
    </source>
</evidence>
<dbReference type="Pfam" id="PF01063">
    <property type="entry name" value="Aminotran_4"/>
    <property type="match status" value="1"/>
</dbReference>
<evidence type="ECO:0000256" key="1">
    <source>
        <dbReference type="ARBA" id="ARBA00001933"/>
    </source>
</evidence>
<dbReference type="InterPro" id="IPR050571">
    <property type="entry name" value="Class-IV_PLP-Dep_Aminotrnsfr"/>
</dbReference>
<dbReference type="PANTHER" id="PTHR42743">
    <property type="entry name" value="AMINO-ACID AMINOTRANSFERASE"/>
    <property type="match status" value="1"/>
</dbReference>
<evidence type="ECO:0000256" key="6">
    <source>
        <dbReference type="ARBA" id="ARBA00023239"/>
    </source>
</evidence>
<evidence type="ECO:0000256" key="5">
    <source>
        <dbReference type="ARBA" id="ARBA00022909"/>
    </source>
</evidence>
<dbReference type="Proteomes" id="UP000501466">
    <property type="component" value="Chromosome"/>
</dbReference>
<dbReference type="EC" id="4.1.3.38" evidence="8 12"/>
<accession>A0A6F8PP40</accession>
<dbReference type="SUPFAM" id="SSF56752">
    <property type="entry name" value="D-aminoacid aminotransferase-like PLP-dependent enzymes"/>
    <property type="match status" value="1"/>
</dbReference>
<gene>
    <name evidence="13" type="primary">pabC</name>
    <name evidence="13" type="ORF">THMIRHAT_15530</name>
</gene>
<dbReference type="InterPro" id="IPR017824">
    <property type="entry name" value="Aminodeoxychorismate_lyase_IV"/>
</dbReference>
<evidence type="ECO:0000313" key="13">
    <source>
        <dbReference type="EMBL" id="BBP43807.1"/>
    </source>
</evidence>
<comment type="pathway">
    <text evidence="7">Cofactor biosynthesis; tetrahydrofolate biosynthesis; 4-aminobenzoate from chorismate: step 2/2.</text>
</comment>
<dbReference type="NCBIfam" id="TIGR03461">
    <property type="entry name" value="pabC_Proteo"/>
    <property type="match status" value="1"/>
</dbReference>
<dbReference type="GO" id="GO:0046656">
    <property type="term" value="P:folic acid biosynthetic process"/>
    <property type="evidence" value="ECO:0007669"/>
    <property type="project" value="UniProtKB-KW"/>
</dbReference>
<comment type="cofactor">
    <cofactor evidence="1">
        <name>pyridoxal 5'-phosphate</name>
        <dbReference type="ChEBI" id="CHEBI:597326"/>
    </cofactor>
</comment>
<evidence type="ECO:0000256" key="11">
    <source>
        <dbReference type="ARBA" id="ARBA00069174"/>
    </source>
</evidence>
<dbReference type="GO" id="GO:0008153">
    <property type="term" value="P:4-aminobenzoate biosynthetic process"/>
    <property type="evidence" value="ECO:0007669"/>
    <property type="project" value="UniProtKB-UniRule"/>
</dbReference>
<evidence type="ECO:0000256" key="3">
    <source>
        <dbReference type="ARBA" id="ARBA00011738"/>
    </source>
</evidence>
<dbReference type="EMBL" id="AP021888">
    <property type="protein sequence ID" value="BBP43807.1"/>
    <property type="molecule type" value="Genomic_DNA"/>
</dbReference>
<dbReference type="InterPro" id="IPR043131">
    <property type="entry name" value="BCAT-like_N"/>
</dbReference>
<dbReference type="RefSeq" id="WP_173291579.1">
    <property type="nucleotide sequence ID" value="NZ_AP021888.1"/>
</dbReference>
<name>A0A6F8PP40_9GAMM</name>
<comment type="function">
    <text evidence="10">Involved in the biosynthesis of p-aminobenzoate (PABA), a precursor of tetrahydrofolate. Converts 4-amino-4-deoxychorismate into 4-aminobenzoate (PABA) and pyruvate.</text>
</comment>
<protein>
    <recommendedName>
        <fullName evidence="11 12">Aminodeoxychorismate lyase</fullName>
        <ecNumber evidence="8 12">4.1.3.38</ecNumber>
    </recommendedName>
</protein>
<keyword evidence="5" id="KW-0289">Folate biosynthesis</keyword>
<dbReference type="GO" id="GO:0008696">
    <property type="term" value="F:4-amino-4-deoxychorismate lyase activity"/>
    <property type="evidence" value="ECO:0007669"/>
    <property type="project" value="UniProtKB-UniRule"/>
</dbReference>
<dbReference type="GO" id="GO:0005829">
    <property type="term" value="C:cytosol"/>
    <property type="evidence" value="ECO:0007669"/>
    <property type="project" value="TreeGrafter"/>
</dbReference>
<evidence type="ECO:0000256" key="4">
    <source>
        <dbReference type="ARBA" id="ARBA00022898"/>
    </source>
</evidence>
<dbReference type="PANTHER" id="PTHR42743:SF2">
    <property type="entry name" value="AMINODEOXYCHORISMATE LYASE"/>
    <property type="match status" value="1"/>
</dbReference>
<dbReference type="Gene3D" id="3.20.10.10">
    <property type="entry name" value="D-amino Acid Aminotransferase, subunit A, domain 2"/>
    <property type="match status" value="1"/>
</dbReference>
<evidence type="ECO:0000256" key="10">
    <source>
        <dbReference type="ARBA" id="ARBA00054027"/>
    </source>
</evidence>
<sequence length="296" mass="32963">MIWVDGQQQEVMPACDRGLAYGDGFFTTMLVINGQLVNWLRHEQRLKEASERLKFPVLNWKSLQQMCQSALASISQSEPAVIKIIVTRGCGGKGYQPLPSSEATPRILVQTLPYPATDKTAVKIASKTVKNDQAWSFFCVKAQICQTLWSQNKQLAGLKHLNRLDNVLARNELAEGMSEGIMLDAAGRVISGTQSNIVLLKGKTLLTPNLDSCGIQGTFLASLKNWAPTMGYDWQEVDFDLAFLNQVDEVFFCNAVRGIMSMESLEGQPWSIKQGQALHQQIMTYLTNPTFEEKAQ</sequence>
<evidence type="ECO:0000256" key="12">
    <source>
        <dbReference type="NCBIfam" id="TIGR03461"/>
    </source>
</evidence>
<evidence type="ECO:0000256" key="9">
    <source>
        <dbReference type="ARBA" id="ARBA00049529"/>
    </source>
</evidence>
<comment type="subunit">
    <text evidence="3">Homodimer.</text>
</comment>
<proteinExistence type="inferred from homology"/>
<dbReference type="InterPro" id="IPR001544">
    <property type="entry name" value="Aminotrans_IV"/>
</dbReference>
<keyword evidence="14" id="KW-1185">Reference proteome</keyword>
<dbReference type="Gene3D" id="3.30.470.10">
    <property type="match status" value="1"/>
</dbReference>
<dbReference type="GO" id="GO:0030170">
    <property type="term" value="F:pyridoxal phosphate binding"/>
    <property type="evidence" value="ECO:0007669"/>
    <property type="project" value="InterPro"/>
</dbReference>